<reference evidence="2" key="2">
    <citation type="submission" date="2017-02" db="UniProtKB">
        <authorList>
            <consortium name="WormBaseParasite"/>
        </authorList>
    </citation>
    <scope>IDENTIFICATION</scope>
</reference>
<proteinExistence type="predicted"/>
<dbReference type="AlphaFoldDB" id="A0A0K0DBK5"/>
<dbReference type="Proteomes" id="UP000035642">
    <property type="component" value="Unassembled WGS sequence"/>
</dbReference>
<reference evidence="1" key="1">
    <citation type="submission" date="2012-09" db="EMBL/GenBank/DDBJ databases">
        <authorList>
            <person name="Martin A.A."/>
        </authorList>
    </citation>
    <scope>NUCLEOTIDE SEQUENCE</scope>
</reference>
<evidence type="ECO:0000313" key="1">
    <source>
        <dbReference type="Proteomes" id="UP000035642"/>
    </source>
</evidence>
<organism evidence="1 2">
    <name type="scientific">Angiostrongylus cantonensis</name>
    <name type="common">Rat lungworm</name>
    <dbReference type="NCBI Taxonomy" id="6313"/>
    <lineage>
        <taxon>Eukaryota</taxon>
        <taxon>Metazoa</taxon>
        <taxon>Ecdysozoa</taxon>
        <taxon>Nematoda</taxon>
        <taxon>Chromadorea</taxon>
        <taxon>Rhabditida</taxon>
        <taxon>Rhabditina</taxon>
        <taxon>Rhabditomorpha</taxon>
        <taxon>Strongyloidea</taxon>
        <taxon>Metastrongylidae</taxon>
        <taxon>Angiostrongylus</taxon>
    </lineage>
</organism>
<accession>A0A0K0DBK5</accession>
<dbReference type="WBParaSite" id="ACAC_0000782401-mRNA-1">
    <property type="protein sequence ID" value="ACAC_0000782401-mRNA-1"/>
    <property type="gene ID" value="ACAC_0000782401"/>
</dbReference>
<keyword evidence="1" id="KW-1185">Reference proteome</keyword>
<protein>
    <submittedName>
        <fullName evidence="2">Velvet domain-containing protein</fullName>
    </submittedName>
</protein>
<evidence type="ECO:0000313" key="2">
    <source>
        <dbReference type="WBParaSite" id="ACAC_0000782401-mRNA-1"/>
    </source>
</evidence>
<sequence>MFKTIRFDNKRFSASQRQPPYSDPFVISHARYHKIPRIYPLVATPPIPFTPYRRYSYDEEIPEPNRRHQSGDWTSSPHCQLTGDYDMKHKPRSRGSDLNTLTSTHRKHGISAENDTVFDPLSADDQINESFEVCLPKAKGVDIKFYGKVLMSFSNIRCRIVFDQNHWQC</sequence>
<name>A0A0K0DBK5_ANGCA</name>